<keyword evidence="6" id="KW-1185">Reference proteome</keyword>
<dbReference type="SUPFAM" id="SSF51182">
    <property type="entry name" value="RmlC-like cupins"/>
    <property type="match status" value="1"/>
</dbReference>
<dbReference type="SUPFAM" id="SSF46689">
    <property type="entry name" value="Homeodomain-like"/>
    <property type="match status" value="2"/>
</dbReference>
<reference evidence="6" key="1">
    <citation type="journal article" date="2019" name="Int. J. Syst. Evol. Microbiol.">
        <title>The Global Catalogue of Microorganisms (GCM) 10K type strain sequencing project: providing services to taxonomists for standard genome sequencing and annotation.</title>
        <authorList>
            <consortium name="The Broad Institute Genomics Platform"/>
            <consortium name="The Broad Institute Genome Sequencing Center for Infectious Disease"/>
            <person name="Wu L."/>
            <person name="Ma J."/>
        </authorList>
    </citation>
    <scope>NUCLEOTIDE SEQUENCE [LARGE SCALE GENOMIC DNA]</scope>
    <source>
        <strain evidence="6">CCM 8903</strain>
    </source>
</reference>
<dbReference type="PROSITE" id="PS01124">
    <property type="entry name" value="HTH_ARAC_FAMILY_2"/>
    <property type="match status" value="1"/>
</dbReference>
<dbReference type="InterPro" id="IPR014710">
    <property type="entry name" value="RmlC-like_jellyroll"/>
</dbReference>
<keyword evidence="1" id="KW-0805">Transcription regulation</keyword>
<dbReference type="PRINTS" id="PR00032">
    <property type="entry name" value="HTHARAC"/>
</dbReference>
<dbReference type="InterPro" id="IPR018062">
    <property type="entry name" value="HTH_AraC-typ_CS"/>
</dbReference>
<dbReference type="Gene3D" id="1.10.10.60">
    <property type="entry name" value="Homeodomain-like"/>
    <property type="match status" value="2"/>
</dbReference>
<evidence type="ECO:0000256" key="1">
    <source>
        <dbReference type="ARBA" id="ARBA00023015"/>
    </source>
</evidence>
<sequence length="330" mass="37812">MKNGDKYQEKINVAYDVLTYKIGSYHYNWHHEIELLWLLTGEIEVNVEGDRHHLFANDMIVINSNKGHATFALQVNSVAVRLHIAPSFFISQGAQIGKGQIHLETTQQKNSPVFAQLRAYLSQLTLSTTRLQQSAAVYQIAASLYTNFFSAGAETFEFAQDNPVLKRATEYISRHYADDLRLDQLAQRYNYSSAYLSRLFKNELGINFYEFLVRCRLQHAVFDLTHSNDLIVDIAYQNGFHEVKAFNTMFKKHFGKTPSAYRQSITPEVLAEDHGFKQALSPADQVAVQAAFKQQLAQQRTPCDECTFHQDALRCHDLVTTLRPLLNRKN</sequence>
<organism evidence="5 6">
    <name type="scientific">Lacticaseibacillus baoqingensis</name>
    <dbReference type="NCBI Taxonomy" id="2486013"/>
    <lineage>
        <taxon>Bacteria</taxon>
        <taxon>Bacillati</taxon>
        <taxon>Bacillota</taxon>
        <taxon>Bacilli</taxon>
        <taxon>Lactobacillales</taxon>
        <taxon>Lactobacillaceae</taxon>
        <taxon>Lacticaseibacillus</taxon>
    </lineage>
</organism>
<proteinExistence type="predicted"/>
<dbReference type="SMART" id="SM00342">
    <property type="entry name" value="HTH_ARAC"/>
    <property type="match status" value="1"/>
</dbReference>
<dbReference type="PANTHER" id="PTHR43280:SF2">
    <property type="entry name" value="HTH-TYPE TRANSCRIPTIONAL REGULATOR EXSA"/>
    <property type="match status" value="1"/>
</dbReference>
<dbReference type="InterPro" id="IPR020449">
    <property type="entry name" value="Tscrpt_reg_AraC-type_HTH"/>
</dbReference>
<dbReference type="InterPro" id="IPR018060">
    <property type="entry name" value="HTH_AraC"/>
</dbReference>
<accession>A0ABW4E9T4</accession>
<evidence type="ECO:0000256" key="3">
    <source>
        <dbReference type="ARBA" id="ARBA00023163"/>
    </source>
</evidence>
<dbReference type="Proteomes" id="UP001597252">
    <property type="component" value="Unassembled WGS sequence"/>
</dbReference>
<protein>
    <submittedName>
        <fullName evidence="5">Helix-turn-helix domain-containing protein</fullName>
    </submittedName>
</protein>
<dbReference type="RefSeq" id="WP_125754051.1">
    <property type="nucleotide sequence ID" value="NZ_JBHTON010000033.1"/>
</dbReference>
<dbReference type="PANTHER" id="PTHR43280">
    <property type="entry name" value="ARAC-FAMILY TRANSCRIPTIONAL REGULATOR"/>
    <property type="match status" value="1"/>
</dbReference>
<evidence type="ECO:0000313" key="6">
    <source>
        <dbReference type="Proteomes" id="UP001597252"/>
    </source>
</evidence>
<keyword evidence="2" id="KW-0238">DNA-binding</keyword>
<dbReference type="InterPro" id="IPR009057">
    <property type="entry name" value="Homeodomain-like_sf"/>
</dbReference>
<evidence type="ECO:0000313" key="5">
    <source>
        <dbReference type="EMBL" id="MFD1485539.1"/>
    </source>
</evidence>
<keyword evidence="3" id="KW-0804">Transcription</keyword>
<dbReference type="Pfam" id="PF12833">
    <property type="entry name" value="HTH_18"/>
    <property type="match status" value="1"/>
</dbReference>
<comment type="caution">
    <text evidence="5">The sequence shown here is derived from an EMBL/GenBank/DDBJ whole genome shotgun (WGS) entry which is preliminary data.</text>
</comment>
<evidence type="ECO:0000259" key="4">
    <source>
        <dbReference type="PROSITE" id="PS01124"/>
    </source>
</evidence>
<dbReference type="InterPro" id="IPR011051">
    <property type="entry name" value="RmlC_Cupin_sf"/>
</dbReference>
<dbReference type="Gene3D" id="2.60.120.10">
    <property type="entry name" value="Jelly Rolls"/>
    <property type="match status" value="1"/>
</dbReference>
<dbReference type="EMBL" id="JBHTON010000033">
    <property type="protein sequence ID" value="MFD1485539.1"/>
    <property type="molecule type" value="Genomic_DNA"/>
</dbReference>
<dbReference type="PROSITE" id="PS00041">
    <property type="entry name" value="HTH_ARAC_FAMILY_1"/>
    <property type="match status" value="1"/>
</dbReference>
<name>A0ABW4E9T4_9LACO</name>
<feature type="domain" description="HTH araC/xylS-type" evidence="4">
    <location>
        <begin position="166"/>
        <end position="264"/>
    </location>
</feature>
<evidence type="ECO:0000256" key="2">
    <source>
        <dbReference type="ARBA" id="ARBA00023125"/>
    </source>
</evidence>
<gene>
    <name evidence="5" type="ORF">ACFQ5J_09895</name>
</gene>